<evidence type="ECO:0000256" key="3">
    <source>
        <dbReference type="ARBA" id="ARBA00022801"/>
    </source>
</evidence>
<dbReference type="InterPro" id="IPR027473">
    <property type="entry name" value="L-asparaginase_C"/>
</dbReference>
<dbReference type="InterPro" id="IPR004550">
    <property type="entry name" value="AsnASE_II"/>
</dbReference>
<organism evidence="10 11">
    <name type="scientific">Streptosporangium saharense</name>
    <dbReference type="NCBI Taxonomy" id="1706840"/>
    <lineage>
        <taxon>Bacteria</taxon>
        <taxon>Bacillati</taxon>
        <taxon>Actinomycetota</taxon>
        <taxon>Actinomycetes</taxon>
        <taxon>Streptosporangiales</taxon>
        <taxon>Streptosporangiaceae</taxon>
        <taxon>Streptosporangium</taxon>
    </lineage>
</organism>
<dbReference type="EMBL" id="JACHJP010000001">
    <property type="protein sequence ID" value="MBB4913211.1"/>
    <property type="molecule type" value="Genomic_DNA"/>
</dbReference>
<dbReference type="Gene3D" id="3.40.50.1170">
    <property type="entry name" value="L-asparaginase, N-terminal domain"/>
    <property type="match status" value="1"/>
</dbReference>
<keyword evidence="3 10" id="KW-0378">Hydrolase</keyword>
<dbReference type="EC" id="3.5.1.1" evidence="2"/>
<dbReference type="CDD" id="cd08964">
    <property type="entry name" value="L-asparaginase_II"/>
    <property type="match status" value="1"/>
</dbReference>
<evidence type="ECO:0000256" key="4">
    <source>
        <dbReference type="ARBA" id="ARBA00049366"/>
    </source>
</evidence>
<comment type="catalytic activity">
    <reaction evidence="4">
        <text>L-asparagine + H2O = L-aspartate + NH4(+)</text>
        <dbReference type="Rhea" id="RHEA:21016"/>
        <dbReference type="ChEBI" id="CHEBI:15377"/>
        <dbReference type="ChEBI" id="CHEBI:28938"/>
        <dbReference type="ChEBI" id="CHEBI:29991"/>
        <dbReference type="ChEBI" id="CHEBI:58048"/>
        <dbReference type="EC" id="3.5.1.1"/>
    </reaction>
</comment>
<protein>
    <recommendedName>
        <fullName evidence="2">asparaginase</fullName>
        <ecNumber evidence="2">3.5.1.1</ecNumber>
    </recommendedName>
</protein>
<dbReference type="Pfam" id="PF00710">
    <property type="entry name" value="Asparaginase"/>
    <property type="match status" value="1"/>
</dbReference>
<gene>
    <name evidence="10" type="ORF">FHS44_000283</name>
</gene>
<feature type="active site" evidence="7">
    <location>
        <position position="78"/>
    </location>
</feature>
<feature type="domain" description="Asparaginase/glutaminase C-terminal" evidence="9">
    <location>
        <begin position="199"/>
        <end position="302"/>
    </location>
</feature>
<evidence type="ECO:0000256" key="5">
    <source>
        <dbReference type="PIRSR" id="PIRSR001220-1"/>
    </source>
</evidence>
<evidence type="ECO:0000259" key="8">
    <source>
        <dbReference type="Pfam" id="PF00710"/>
    </source>
</evidence>
<dbReference type="Pfam" id="PF17763">
    <property type="entry name" value="Asparaginase_C"/>
    <property type="match status" value="1"/>
</dbReference>
<dbReference type="InterPro" id="IPR027475">
    <property type="entry name" value="Asparaginase/glutaminase_AS2"/>
</dbReference>
<dbReference type="InterPro" id="IPR040919">
    <property type="entry name" value="Asparaginase_C"/>
</dbReference>
<dbReference type="PIRSF" id="PIRSF500176">
    <property type="entry name" value="L_ASNase"/>
    <property type="match status" value="1"/>
</dbReference>
<dbReference type="InterPro" id="IPR006034">
    <property type="entry name" value="Asparaginase/glutaminase-like"/>
</dbReference>
<dbReference type="PIRSF" id="PIRSF001220">
    <property type="entry name" value="L-ASNase_gatD"/>
    <property type="match status" value="1"/>
</dbReference>
<sequence>MSRVIVLTTGGTIASRHGKDAVTAGTTPADLLEGLDVEHREIFDRGSYGFGEAELRLIARTALAAADEADGVVVTHGTDTMEETAFLTALTHTGDRPIVFCGAQRPADDPDRDGPRNLRDAVRLAAHPEAAGLGVMIAMGGRAWSARHATKTHTLDLEAFSAPDMGPLATLMADDVQVVARPVRHGGLPLAVLDEPLPRVDLVTAHAGADGALIRAAAASGARGVVVAALGTGNVPPDMATAIGEVMASGVTVVVVSRCAGGPVVPRYGGPGGGASLAASGVTFGGSLRPSHARLLLAVSLAAPGF</sequence>
<dbReference type="PRINTS" id="PR00139">
    <property type="entry name" value="ASNGLNASE"/>
</dbReference>
<dbReference type="PANTHER" id="PTHR11707">
    <property type="entry name" value="L-ASPARAGINASE"/>
    <property type="match status" value="1"/>
</dbReference>
<evidence type="ECO:0000256" key="2">
    <source>
        <dbReference type="ARBA" id="ARBA00012920"/>
    </source>
</evidence>
<dbReference type="InterPro" id="IPR037152">
    <property type="entry name" value="L-asparaginase_N_sf"/>
</dbReference>
<dbReference type="InterPro" id="IPR020827">
    <property type="entry name" value="Asparaginase/glutaminase_AS1"/>
</dbReference>
<comment type="similarity">
    <text evidence="1">Belongs to the asparaginase 1 family.</text>
</comment>
<accession>A0A7W7QHK2</accession>
<name>A0A7W7QHK2_9ACTN</name>
<dbReference type="PROSITE" id="PS00917">
    <property type="entry name" value="ASN_GLN_ASE_2"/>
    <property type="match status" value="1"/>
</dbReference>
<dbReference type="Gene3D" id="3.40.50.40">
    <property type="match status" value="1"/>
</dbReference>
<evidence type="ECO:0000259" key="9">
    <source>
        <dbReference type="Pfam" id="PF17763"/>
    </source>
</evidence>
<evidence type="ECO:0000313" key="10">
    <source>
        <dbReference type="EMBL" id="MBB4913211.1"/>
    </source>
</evidence>
<evidence type="ECO:0000256" key="7">
    <source>
        <dbReference type="PROSITE-ProRule" id="PRU10100"/>
    </source>
</evidence>
<evidence type="ECO:0000313" key="11">
    <source>
        <dbReference type="Proteomes" id="UP000552644"/>
    </source>
</evidence>
<proteinExistence type="inferred from homology"/>
<dbReference type="GO" id="GO:0004067">
    <property type="term" value="F:asparaginase activity"/>
    <property type="evidence" value="ECO:0007669"/>
    <property type="project" value="UniProtKB-UniRule"/>
</dbReference>
<comment type="caution">
    <text evidence="10">The sequence shown here is derived from an EMBL/GenBank/DDBJ whole genome shotgun (WGS) entry which is preliminary data.</text>
</comment>
<keyword evidence="11" id="KW-1185">Reference proteome</keyword>
<dbReference type="PROSITE" id="PS00144">
    <property type="entry name" value="ASN_GLN_ASE_1"/>
    <property type="match status" value="1"/>
</dbReference>
<dbReference type="SUPFAM" id="SSF53774">
    <property type="entry name" value="Glutaminase/Asparaginase"/>
    <property type="match status" value="1"/>
</dbReference>
<feature type="active site" description="O-isoaspartyl threonine intermediate" evidence="5">
    <location>
        <position position="12"/>
    </location>
</feature>
<dbReference type="SMART" id="SM00870">
    <property type="entry name" value="Asparaginase"/>
    <property type="match status" value="1"/>
</dbReference>
<dbReference type="Proteomes" id="UP000552644">
    <property type="component" value="Unassembled WGS sequence"/>
</dbReference>
<dbReference type="GO" id="GO:0006528">
    <property type="term" value="P:asparagine metabolic process"/>
    <property type="evidence" value="ECO:0007669"/>
    <property type="project" value="InterPro"/>
</dbReference>
<reference evidence="10 11" key="1">
    <citation type="submission" date="2020-08" db="EMBL/GenBank/DDBJ databases">
        <title>Genomic Encyclopedia of Type Strains, Phase III (KMG-III): the genomes of soil and plant-associated and newly described type strains.</title>
        <authorList>
            <person name="Whitman W."/>
        </authorList>
    </citation>
    <scope>NUCLEOTIDE SEQUENCE [LARGE SCALE GENOMIC DNA]</scope>
    <source>
        <strain evidence="10 11">CECT 8840</strain>
    </source>
</reference>
<feature type="active site" evidence="6">
    <location>
        <position position="12"/>
    </location>
</feature>
<dbReference type="AlphaFoldDB" id="A0A7W7QHK2"/>
<dbReference type="PANTHER" id="PTHR11707:SF28">
    <property type="entry name" value="60 KDA LYSOPHOSPHOLIPASE"/>
    <property type="match status" value="1"/>
</dbReference>
<evidence type="ECO:0000256" key="1">
    <source>
        <dbReference type="ARBA" id="ARBA00010518"/>
    </source>
</evidence>
<evidence type="ECO:0000256" key="6">
    <source>
        <dbReference type="PROSITE-ProRule" id="PRU10099"/>
    </source>
</evidence>
<feature type="domain" description="L-asparaginase N-terminal" evidence="8">
    <location>
        <begin position="3"/>
        <end position="182"/>
    </location>
</feature>
<dbReference type="PROSITE" id="PS51732">
    <property type="entry name" value="ASN_GLN_ASE_3"/>
    <property type="match status" value="1"/>
</dbReference>
<dbReference type="InterPro" id="IPR036152">
    <property type="entry name" value="Asp/glu_Ase-like_sf"/>
</dbReference>
<dbReference type="InterPro" id="IPR027474">
    <property type="entry name" value="L-asparaginase_N"/>
</dbReference>
<dbReference type="RefSeq" id="WP_184712015.1">
    <property type="nucleotide sequence ID" value="NZ_JACHJP010000001.1"/>
</dbReference>